<name>A0A8S3RI78_MYTED</name>
<keyword evidence="1" id="KW-0472">Membrane</keyword>
<dbReference type="Proteomes" id="UP000683360">
    <property type="component" value="Unassembled WGS sequence"/>
</dbReference>
<organism evidence="2 3">
    <name type="scientific">Mytilus edulis</name>
    <name type="common">Blue mussel</name>
    <dbReference type="NCBI Taxonomy" id="6550"/>
    <lineage>
        <taxon>Eukaryota</taxon>
        <taxon>Metazoa</taxon>
        <taxon>Spiralia</taxon>
        <taxon>Lophotrochozoa</taxon>
        <taxon>Mollusca</taxon>
        <taxon>Bivalvia</taxon>
        <taxon>Autobranchia</taxon>
        <taxon>Pteriomorphia</taxon>
        <taxon>Mytilida</taxon>
        <taxon>Mytiloidea</taxon>
        <taxon>Mytilidae</taxon>
        <taxon>Mytilinae</taxon>
        <taxon>Mytilus</taxon>
    </lineage>
</organism>
<protein>
    <submittedName>
        <fullName evidence="2">Uncharacterized protein</fullName>
    </submittedName>
</protein>
<comment type="caution">
    <text evidence="2">The sequence shown here is derived from an EMBL/GenBank/DDBJ whole genome shotgun (WGS) entry which is preliminary data.</text>
</comment>
<evidence type="ECO:0000313" key="2">
    <source>
        <dbReference type="EMBL" id="CAG2208962.1"/>
    </source>
</evidence>
<dbReference type="EMBL" id="CAJPWZ010001126">
    <property type="protein sequence ID" value="CAG2208962.1"/>
    <property type="molecule type" value="Genomic_DNA"/>
</dbReference>
<feature type="transmembrane region" description="Helical" evidence="1">
    <location>
        <begin position="154"/>
        <end position="173"/>
    </location>
</feature>
<dbReference type="AlphaFoldDB" id="A0A8S3RI78"/>
<keyword evidence="3" id="KW-1185">Reference proteome</keyword>
<sequence>MVFIIFTVVGVEGVDIVYGGKCTANGDCTDANNVCTATKCACSPTSYKTDGSNKCAKKIDLGGTCTATPTGQCADANAECDGTDSICVCTANYFANKKSVCAPRKKPEETCAAHQCVTHATCKTTTNPTKCKCNAGYTATPTTKPTMCSGAIKVATLSYMLAVTIFVSMMLLLQ</sequence>
<evidence type="ECO:0000256" key="1">
    <source>
        <dbReference type="SAM" id="Phobius"/>
    </source>
</evidence>
<gene>
    <name evidence="2" type="ORF">MEDL_23126</name>
</gene>
<keyword evidence="1" id="KW-0812">Transmembrane</keyword>
<proteinExistence type="predicted"/>
<evidence type="ECO:0000313" key="3">
    <source>
        <dbReference type="Proteomes" id="UP000683360"/>
    </source>
</evidence>
<keyword evidence="1" id="KW-1133">Transmembrane helix</keyword>
<reference evidence="2" key="1">
    <citation type="submission" date="2021-03" db="EMBL/GenBank/DDBJ databases">
        <authorList>
            <person name="Bekaert M."/>
        </authorList>
    </citation>
    <scope>NUCLEOTIDE SEQUENCE</scope>
</reference>
<dbReference type="OrthoDB" id="6194462at2759"/>
<accession>A0A8S3RI78</accession>